<gene>
    <name evidence="2" type="ORF">J1N51_09205</name>
</gene>
<sequence length="135" mass="15090">MKTLFVLFLLLITPISFAASVVVVNAENESKITSSDIKKLFLARKGAFNNGDPARLATLEKNNEIREDFNSNILNKSESQYSGYWAKMRFTGRATPPLEFSSSIEVREFVSKNKNAIGVMDAEDVDGSVRVVFEF</sequence>
<feature type="signal peptide" evidence="1">
    <location>
        <begin position="1"/>
        <end position="18"/>
    </location>
</feature>
<dbReference type="RefSeq" id="WP_208830641.1">
    <property type="nucleotide sequence ID" value="NZ_CP072110.1"/>
</dbReference>
<evidence type="ECO:0000256" key="1">
    <source>
        <dbReference type="SAM" id="SignalP"/>
    </source>
</evidence>
<dbReference type="Proteomes" id="UP000682739">
    <property type="component" value="Chromosome"/>
</dbReference>
<dbReference type="Gene3D" id="3.40.190.10">
    <property type="entry name" value="Periplasmic binding protein-like II"/>
    <property type="match status" value="1"/>
</dbReference>
<dbReference type="AlphaFoldDB" id="A0A975DAW9"/>
<evidence type="ECO:0000313" key="2">
    <source>
        <dbReference type="EMBL" id="QTH62936.1"/>
    </source>
</evidence>
<accession>A0A975DAW9</accession>
<proteinExistence type="predicted"/>
<reference evidence="2" key="1">
    <citation type="submission" date="2021-03" db="EMBL/GenBank/DDBJ databases">
        <title>Description of Psychrosphaera ytuae sp. nov. isolated from deep sea sediment of South China Sea.</title>
        <authorList>
            <person name="Zhang J."/>
            <person name="Xu X.-D."/>
        </authorList>
    </citation>
    <scope>NUCLEOTIDE SEQUENCE</scope>
    <source>
        <strain evidence="2">MTZ26</strain>
    </source>
</reference>
<dbReference type="SUPFAM" id="SSF53850">
    <property type="entry name" value="Periplasmic binding protein-like II"/>
    <property type="match status" value="1"/>
</dbReference>
<feature type="chain" id="PRO_5036810682" evidence="1">
    <location>
        <begin position="19"/>
        <end position="135"/>
    </location>
</feature>
<organism evidence="2 3">
    <name type="scientific">Psychrosphaera ytuae</name>
    <dbReference type="NCBI Taxonomy" id="2820710"/>
    <lineage>
        <taxon>Bacteria</taxon>
        <taxon>Pseudomonadati</taxon>
        <taxon>Pseudomonadota</taxon>
        <taxon>Gammaproteobacteria</taxon>
        <taxon>Alteromonadales</taxon>
        <taxon>Pseudoalteromonadaceae</taxon>
        <taxon>Psychrosphaera</taxon>
    </lineage>
</organism>
<protein>
    <submittedName>
        <fullName evidence="2">Phosphate ABC transporter substrate-binding protein</fullName>
    </submittedName>
</protein>
<evidence type="ECO:0000313" key="3">
    <source>
        <dbReference type="Proteomes" id="UP000682739"/>
    </source>
</evidence>
<dbReference type="KEGG" id="psym:J1N51_09205"/>
<keyword evidence="3" id="KW-1185">Reference proteome</keyword>
<name>A0A975DAW9_9GAMM</name>
<dbReference type="EMBL" id="CP072110">
    <property type="protein sequence ID" value="QTH62936.1"/>
    <property type="molecule type" value="Genomic_DNA"/>
</dbReference>
<keyword evidence="1" id="KW-0732">Signal</keyword>